<dbReference type="GO" id="GO:0051287">
    <property type="term" value="F:NAD binding"/>
    <property type="evidence" value="ECO:0007669"/>
    <property type="project" value="InterPro"/>
</dbReference>
<comment type="caution">
    <text evidence="7">The sequence shown here is derived from an EMBL/GenBank/DDBJ whole genome shotgun (WGS) entry which is preliminary data.</text>
</comment>
<dbReference type="SUPFAM" id="SSF48179">
    <property type="entry name" value="6-phosphogluconate dehydrogenase C-terminal domain-like"/>
    <property type="match status" value="1"/>
</dbReference>
<feature type="active site" evidence="4">
    <location>
        <position position="175"/>
    </location>
</feature>
<dbReference type="InterPro" id="IPR029154">
    <property type="entry name" value="HIBADH-like_NADP-bd"/>
</dbReference>
<dbReference type="Pfam" id="PF03446">
    <property type="entry name" value="NAD_binding_2"/>
    <property type="match status" value="1"/>
</dbReference>
<keyword evidence="3" id="KW-0520">NAD</keyword>
<proteinExistence type="inferred from homology"/>
<evidence type="ECO:0000256" key="3">
    <source>
        <dbReference type="ARBA" id="ARBA00023027"/>
    </source>
</evidence>
<dbReference type="PANTHER" id="PTHR43580:SF2">
    <property type="entry name" value="CYTOKINE-LIKE NUCLEAR FACTOR N-PAC"/>
    <property type="match status" value="1"/>
</dbReference>
<evidence type="ECO:0000313" key="7">
    <source>
        <dbReference type="EMBL" id="TDC98014.1"/>
    </source>
</evidence>
<dbReference type="InterPro" id="IPR008927">
    <property type="entry name" value="6-PGluconate_DH-like_C_sf"/>
</dbReference>
<organism evidence="7 8">
    <name type="scientific">Nonomuraea deserti</name>
    <dbReference type="NCBI Taxonomy" id="1848322"/>
    <lineage>
        <taxon>Bacteria</taxon>
        <taxon>Bacillati</taxon>
        <taxon>Actinomycetota</taxon>
        <taxon>Actinomycetes</taxon>
        <taxon>Streptosporangiales</taxon>
        <taxon>Streptosporangiaceae</taxon>
        <taxon>Nonomuraea</taxon>
    </lineage>
</organism>
<evidence type="ECO:0000313" key="8">
    <source>
        <dbReference type="Proteomes" id="UP000295258"/>
    </source>
</evidence>
<accession>A0A4R4V849</accession>
<dbReference type="InterPro" id="IPR036291">
    <property type="entry name" value="NAD(P)-bd_dom_sf"/>
</dbReference>
<dbReference type="Gene3D" id="1.10.1040.10">
    <property type="entry name" value="N-(1-d-carboxylethyl)-l-norvaline Dehydrogenase, domain 2"/>
    <property type="match status" value="1"/>
</dbReference>
<dbReference type="Pfam" id="PF14833">
    <property type="entry name" value="NAD_binding_11"/>
    <property type="match status" value="1"/>
</dbReference>
<dbReference type="SUPFAM" id="SSF51735">
    <property type="entry name" value="NAD(P)-binding Rossmann-fold domains"/>
    <property type="match status" value="1"/>
</dbReference>
<reference evidence="7 8" key="1">
    <citation type="submission" date="2019-03" db="EMBL/GenBank/DDBJ databases">
        <title>Draft genome sequences of novel Actinobacteria.</title>
        <authorList>
            <person name="Sahin N."/>
            <person name="Ay H."/>
            <person name="Saygin H."/>
        </authorList>
    </citation>
    <scope>NUCLEOTIDE SEQUENCE [LARGE SCALE GENOMIC DNA]</scope>
    <source>
        <strain evidence="7 8">KC310</strain>
    </source>
</reference>
<comment type="similarity">
    <text evidence="1">Belongs to the HIBADH-related family.</text>
</comment>
<dbReference type="Proteomes" id="UP000295258">
    <property type="component" value="Unassembled WGS sequence"/>
</dbReference>
<dbReference type="InterPro" id="IPR051265">
    <property type="entry name" value="HIBADH-related_NP60_sf"/>
</dbReference>
<evidence type="ECO:0000256" key="4">
    <source>
        <dbReference type="PIRSR" id="PIRSR000103-1"/>
    </source>
</evidence>
<protein>
    <submittedName>
        <fullName evidence="7">NAD(P)-dependent oxidoreductase</fullName>
    </submittedName>
</protein>
<sequence>MTGRQLRVAFCGIGRMGAEMVAALTDRGFPVTVWNRTAERAITIAERTGVQVASSPAMATKNADVVFTMLTDGKAVLSTLTGQDGILTAARAGTIVVDCSTIGACAAGAAAALCAAAHVRFLDCPVSGSTAVAREGNLGLMAGGDLTVIDEVRPVLEALGTVVHVGPAGAGAAAKVAVNALLHTFSTTLAECLVTARKAGVSADALFDVLAAGVLWNRFLDYKRPAFTDPAHTGVAFDLATATKDLRLAVATSDDTDPAKSVVRRALELHQHALHDGYGDRDMAAMAAWFQATADQVDPSAAAGDAVPGREPERT</sequence>
<keyword evidence="8" id="KW-1185">Reference proteome</keyword>
<dbReference type="InterPro" id="IPR013328">
    <property type="entry name" value="6PGD_dom2"/>
</dbReference>
<dbReference type="InterPro" id="IPR015815">
    <property type="entry name" value="HIBADH-related"/>
</dbReference>
<dbReference type="GO" id="GO:0050661">
    <property type="term" value="F:NADP binding"/>
    <property type="evidence" value="ECO:0007669"/>
    <property type="project" value="InterPro"/>
</dbReference>
<evidence type="ECO:0000259" key="5">
    <source>
        <dbReference type="Pfam" id="PF03446"/>
    </source>
</evidence>
<dbReference type="InterPro" id="IPR006115">
    <property type="entry name" value="6PGDH_NADP-bd"/>
</dbReference>
<evidence type="ECO:0000256" key="1">
    <source>
        <dbReference type="ARBA" id="ARBA00009080"/>
    </source>
</evidence>
<feature type="domain" description="6-phosphogluconate dehydrogenase NADP-binding" evidence="5">
    <location>
        <begin position="8"/>
        <end position="166"/>
    </location>
</feature>
<dbReference type="RefSeq" id="WP_132601772.1">
    <property type="nucleotide sequence ID" value="NZ_SMKO01000144.1"/>
</dbReference>
<feature type="domain" description="3-hydroxyisobutyrate dehydrogenase-like NAD-binding" evidence="6">
    <location>
        <begin position="169"/>
        <end position="288"/>
    </location>
</feature>
<dbReference type="Gene3D" id="3.40.50.720">
    <property type="entry name" value="NAD(P)-binding Rossmann-like Domain"/>
    <property type="match status" value="1"/>
</dbReference>
<dbReference type="AlphaFoldDB" id="A0A4R4V849"/>
<evidence type="ECO:0000259" key="6">
    <source>
        <dbReference type="Pfam" id="PF14833"/>
    </source>
</evidence>
<dbReference type="PIRSF" id="PIRSF000103">
    <property type="entry name" value="HIBADH"/>
    <property type="match status" value="1"/>
</dbReference>
<name>A0A4R4V849_9ACTN</name>
<dbReference type="EMBL" id="SMKO01000144">
    <property type="protein sequence ID" value="TDC98014.1"/>
    <property type="molecule type" value="Genomic_DNA"/>
</dbReference>
<keyword evidence="2" id="KW-0560">Oxidoreductase</keyword>
<dbReference type="GO" id="GO:0016491">
    <property type="term" value="F:oxidoreductase activity"/>
    <property type="evidence" value="ECO:0007669"/>
    <property type="project" value="UniProtKB-KW"/>
</dbReference>
<dbReference type="PANTHER" id="PTHR43580">
    <property type="entry name" value="OXIDOREDUCTASE GLYR1-RELATED"/>
    <property type="match status" value="1"/>
</dbReference>
<evidence type="ECO:0000256" key="2">
    <source>
        <dbReference type="ARBA" id="ARBA00023002"/>
    </source>
</evidence>
<gene>
    <name evidence="7" type="ORF">E1292_36000</name>
</gene>